<dbReference type="OrthoDB" id="3219396at2759"/>
<dbReference type="Proteomes" id="UP000308652">
    <property type="component" value="Unassembled WGS sequence"/>
</dbReference>
<name>A0A5C3MLF7_9AGAR</name>
<dbReference type="EMBL" id="ML213593">
    <property type="protein sequence ID" value="TFK41981.1"/>
    <property type="molecule type" value="Genomic_DNA"/>
</dbReference>
<keyword evidence="2" id="KW-1185">Reference proteome</keyword>
<dbReference type="AlphaFoldDB" id="A0A5C3MLF7"/>
<protein>
    <recommendedName>
        <fullName evidence="3">F-box domain-containing protein</fullName>
    </recommendedName>
</protein>
<evidence type="ECO:0008006" key="3">
    <source>
        <dbReference type="Google" id="ProtNLM"/>
    </source>
</evidence>
<organism evidence="1 2">
    <name type="scientific">Crucibulum laeve</name>
    <dbReference type="NCBI Taxonomy" id="68775"/>
    <lineage>
        <taxon>Eukaryota</taxon>
        <taxon>Fungi</taxon>
        <taxon>Dikarya</taxon>
        <taxon>Basidiomycota</taxon>
        <taxon>Agaricomycotina</taxon>
        <taxon>Agaricomycetes</taxon>
        <taxon>Agaricomycetidae</taxon>
        <taxon>Agaricales</taxon>
        <taxon>Agaricineae</taxon>
        <taxon>Nidulariaceae</taxon>
        <taxon>Crucibulum</taxon>
    </lineage>
</organism>
<evidence type="ECO:0000313" key="2">
    <source>
        <dbReference type="Proteomes" id="UP000308652"/>
    </source>
</evidence>
<sequence length="592" mass="67903">MPTALAFNFPSLFGRLKRTSSSYIHKLPFDIHVDQIFIHLVVEDILALRQVDKTFFLLTHEPIIWRRFLETMNIPIPPLRPTFRYSLQATDFEIEQLVTRAITVDDNWRRKEFPRIYHREVIETKREVVDLALVPGGKYLFASLKDSSNLRFWVVVYAMDHPQGPTPIACFTPPDKAYNLEAKYAKYKGVEGIMLSHVSRKFAYGMDAGINVAELSHRFDIDPSAPLCHRVFNKHIPLNCLESLADPTITPGSEEYIRRCKYFDEPFEQLAELDTTANAEHLQIFEHQDAPYLAIEQPFVNQIAVVNLAARSMKTLFCEPLPLLPYPQQAYRIRTFKVLPEQNQILVIRSITDHRLIYTVEMFDMPKGDGITYGQAKSHTLIHGRRFGSINIAERHIPKKREDHPTLRYTFEPPPPISLFFQSVGESGLSEYAIFPVVFDTPSGRQFRYSATDALQMTMHVTEPLTPHILPGAHRALMYTVPQENLTQSPQIVNLRRYTRPACEDGTAFEMIVTKEGRYKTPLIPYVSAKPEIPYQINQKGGICSAAWDETIGRLCIASDLEDGIQVLDFSHALHPDDRFATWKKARASMNI</sequence>
<accession>A0A5C3MLF7</accession>
<dbReference type="InterPro" id="IPR036047">
    <property type="entry name" value="F-box-like_dom_sf"/>
</dbReference>
<gene>
    <name evidence="1" type="ORF">BDQ12DRAFT_645354</name>
</gene>
<proteinExistence type="predicted"/>
<reference evidence="1 2" key="1">
    <citation type="journal article" date="2019" name="Nat. Ecol. Evol.">
        <title>Megaphylogeny resolves global patterns of mushroom evolution.</title>
        <authorList>
            <person name="Varga T."/>
            <person name="Krizsan K."/>
            <person name="Foldi C."/>
            <person name="Dima B."/>
            <person name="Sanchez-Garcia M."/>
            <person name="Sanchez-Ramirez S."/>
            <person name="Szollosi G.J."/>
            <person name="Szarkandi J.G."/>
            <person name="Papp V."/>
            <person name="Albert L."/>
            <person name="Andreopoulos W."/>
            <person name="Angelini C."/>
            <person name="Antonin V."/>
            <person name="Barry K.W."/>
            <person name="Bougher N.L."/>
            <person name="Buchanan P."/>
            <person name="Buyck B."/>
            <person name="Bense V."/>
            <person name="Catcheside P."/>
            <person name="Chovatia M."/>
            <person name="Cooper J."/>
            <person name="Damon W."/>
            <person name="Desjardin D."/>
            <person name="Finy P."/>
            <person name="Geml J."/>
            <person name="Haridas S."/>
            <person name="Hughes K."/>
            <person name="Justo A."/>
            <person name="Karasinski D."/>
            <person name="Kautmanova I."/>
            <person name="Kiss B."/>
            <person name="Kocsube S."/>
            <person name="Kotiranta H."/>
            <person name="LaButti K.M."/>
            <person name="Lechner B.E."/>
            <person name="Liimatainen K."/>
            <person name="Lipzen A."/>
            <person name="Lukacs Z."/>
            <person name="Mihaltcheva S."/>
            <person name="Morgado L.N."/>
            <person name="Niskanen T."/>
            <person name="Noordeloos M.E."/>
            <person name="Ohm R.A."/>
            <person name="Ortiz-Santana B."/>
            <person name="Ovrebo C."/>
            <person name="Racz N."/>
            <person name="Riley R."/>
            <person name="Savchenko A."/>
            <person name="Shiryaev A."/>
            <person name="Soop K."/>
            <person name="Spirin V."/>
            <person name="Szebenyi C."/>
            <person name="Tomsovsky M."/>
            <person name="Tulloss R.E."/>
            <person name="Uehling J."/>
            <person name="Grigoriev I.V."/>
            <person name="Vagvolgyi C."/>
            <person name="Papp T."/>
            <person name="Martin F.M."/>
            <person name="Miettinen O."/>
            <person name="Hibbett D.S."/>
            <person name="Nagy L.G."/>
        </authorList>
    </citation>
    <scope>NUCLEOTIDE SEQUENCE [LARGE SCALE GENOMIC DNA]</scope>
    <source>
        <strain evidence="1 2">CBS 166.37</strain>
    </source>
</reference>
<dbReference type="SUPFAM" id="SSF81383">
    <property type="entry name" value="F-box domain"/>
    <property type="match status" value="1"/>
</dbReference>
<evidence type="ECO:0000313" key="1">
    <source>
        <dbReference type="EMBL" id="TFK41981.1"/>
    </source>
</evidence>